<evidence type="ECO:0000313" key="2">
    <source>
        <dbReference type="Proteomes" id="UP000054097"/>
    </source>
</evidence>
<evidence type="ECO:0000313" key="1">
    <source>
        <dbReference type="EMBL" id="KIM21773.1"/>
    </source>
</evidence>
<dbReference type="Gene3D" id="3.80.10.10">
    <property type="entry name" value="Ribonuclease Inhibitor"/>
    <property type="match status" value="1"/>
</dbReference>
<accession>A0A0C2W5P6</accession>
<keyword evidence="2" id="KW-1185">Reference proteome</keyword>
<gene>
    <name evidence="1" type="ORF">M408DRAFT_301075</name>
</gene>
<organism evidence="1 2">
    <name type="scientific">Serendipita vermifera MAFF 305830</name>
    <dbReference type="NCBI Taxonomy" id="933852"/>
    <lineage>
        <taxon>Eukaryota</taxon>
        <taxon>Fungi</taxon>
        <taxon>Dikarya</taxon>
        <taxon>Basidiomycota</taxon>
        <taxon>Agaricomycotina</taxon>
        <taxon>Agaricomycetes</taxon>
        <taxon>Sebacinales</taxon>
        <taxon>Serendipitaceae</taxon>
        <taxon>Serendipita</taxon>
    </lineage>
</organism>
<reference evidence="1 2" key="1">
    <citation type="submission" date="2014-04" db="EMBL/GenBank/DDBJ databases">
        <authorList>
            <consortium name="DOE Joint Genome Institute"/>
            <person name="Kuo A."/>
            <person name="Zuccaro A."/>
            <person name="Kohler A."/>
            <person name="Nagy L.G."/>
            <person name="Floudas D."/>
            <person name="Copeland A."/>
            <person name="Barry K.W."/>
            <person name="Cichocki N."/>
            <person name="Veneault-Fourrey C."/>
            <person name="LaButti K."/>
            <person name="Lindquist E.A."/>
            <person name="Lipzen A."/>
            <person name="Lundell T."/>
            <person name="Morin E."/>
            <person name="Murat C."/>
            <person name="Sun H."/>
            <person name="Tunlid A."/>
            <person name="Henrissat B."/>
            <person name="Grigoriev I.V."/>
            <person name="Hibbett D.S."/>
            <person name="Martin F."/>
            <person name="Nordberg H.P."/>
            <person name="Cantor M.N."/>
            <person name="Hua S.X."/>
        </authorList>
    </citation>
    <scope>NUCLEOTIDE SEQUENCE [LARGE SCALE GENOMIC DNA]</scope>
    <source>
        <strain evidence="1 2">MAFF 305830</strain>
    </source>
</reference>
<dbReference type="SUPFAM" id="SSF52047">
    <property type="entry name" value="RNI-like"/>
    <property type="match status" value="1"/>
</dbReference>
<dbReference type="AlphaFoldDB" id="A0A0C2W5P6"/>
<sequence length="740" mass="84566">MERIRALKEQHNMLVDEGEERNTRRLVDPLQALPPELWTEFLPRNASELLVLTLVCDRWRTTLLSAPILWTFIELDGAHGDYLCEAIMGLTCSSPLEISLNIKLPLEEWRKIAPLIVEERSRVARLNIRLFYDSDKAVDTFEMLLDFGSLPKLTTISLPDSYTYPPLLDTEPEMRDPEHGYPCDETVLAKLPLLSTFTGFVPTTNQLQIPGISKFKNLHICVLHDETVLVLQRFQDLKNLRLVEERNLYKPYQSLPFSLYSSLSSLESFYYYGLFIQRALPCIGTNLRWLNVTLIIMKQIPEILLMLSAFPKLFHLSLDIDLTEGDVLIDYQTEDIRMLSVTSLHLMFLLLPTESGVVETGRKQALEHLFHSLIVIIPSVEELVITGETFQDAAVEYIQNLQKLRFLTWATDYENADKPPLALKTDCLDEIHWHGKVPRNGIFDIFASSTLRSLQFSPPPPRPVDPHTHLTMIPTLVPRCKIPDTSMPNLTTLILTVEYRLAWDLNTFPRLKRLGLAGNPSAAMAADIFEELALQPSQCPLLEEIELRGAYAEWDLLLLMLERRNLINKPGISRIHSFQLDHSISYKLLRPIVELLGGKYPHRDSLAEYSSTAVGKLVWDKKLSGCQRCCRTFQSCSKELEIGVRTARNYEDDLLYEADLRLGLDYPASLESIPADPPLTVEVAGWLAAKLARRREFVKECTKAKAEFIRPFICGNSREYRPLITLTPHLLDGVIFEEEV</sequence>
<protein>
    <recommendedName>
        <fullName evidence="3">F-box domain-containing protein</fullName>
    </recommendedName>
</protein>
<name>A0A0C2W5P6_SERVB</name>
<dbReference type="HOGENOM" id="CLU_015287_0_0_1"/>
<dbReference type="EMBL" id="KN824372">
    <property type="protein sequence ID" value="KIM21773.1"/>
    <property type="molecule type" value="Genomic_DNA"/>
</dbReference>
<evidence type="ECO:0008006" key="3">
    <source>
        <dbReference type="Google" id="ProtNLM"/>
    </source>
</evidence>
<proteinExistence type="predicted"/>
<reference evidence="2" key="2">
    <citation type="submission" date="2015-01" db="EMBL/GenBank/DDBJ databases">
        <title>Evolutionary Origins and Diversification of the Mycorrhizal Mutualists.</title>
        <authorList>
            <consortium name="DOE Joint Genome Institute"/>
            <consortium name="Mycorrhizal Genomics Consortium"/>
            <person name="Kohler A."/>
            <person name="Kuo A."/>
            <person name="Nagy L.G."/>
            <person name="Floudas D."/>
            <person name="Copeland A."/>
            <person name="Barry K.W."/>
            <person name="Cichocki N."/>
            <person name="Veneault-Fourrey C."/>
            <person name="LaButti K."/>
            <person name="Lindquist E.A."/>
            <person name="Lipzen A."/>
            <person name="Lundell T."/>
            <person name="Morin E."/>
            <person name="Murat C."/>
            <person name="Riley R."/>
            <person name="Ohm R."/>
            <person name="Sun H."/>
            <person name="Tunlid A."/>
            <person name="Henrissat B."/>
            <person name="Grigoriev I.V."/>
            <person name="Hibbett D.S."/>
            <person name="Martin F."/>
        </authorList>
    </citation>
    <scope>NUCLEOTIDE SEQUENCE [LARGE SCALE GENOMIC DNA]</scope>
    <source>
        <strain evidence="2">MAFF 305830</strain>
    </source>
</reference>
<dbReference type="Proteomes" id="UP000054097">
    <property type="component" value="Unassembled WGS sequence"/>
</dbReference>
<dbReference type="InterPro" id="IPR032675">
    <property type="entry name" value="LRR_dom_sf"/>
</dbReference>